<comment type="caution">
    <text evidence="1">The sequence shown here is derived from an EMBL/GenBank/DDBJ whole genome shotgun (WGS) entry which is preliminary data.</text>
</comment>
<protein>
    <submittedName>
        <fullName evidence="1">Uncharacterized protein</fullName>
    </submittedName>
</protein>
<proteinExistence type="predicted"/>
<dbReference type="AlphaFoldDB" id="A0A9W8HA40"/>
<gene>
    <name evidence="1" type="ORF">H4R18_003531</name>
</gene>
<name>A0A9W8HA40_9FUNG</name>
<keyword evidence="2" id="KW-1185">Reference proteome</keyword>
<dbReference type="EMBL" id="JANBUL010000143">
    <property type="protein sequence ID" value="KAJ2780295.1"/>
    <property type="molecule type" value="Genomic_DNA"/>
</dbReference>
<evidence type="ECO:0000313" key="1">
    <source>
        <dbReference type="EMBL" id="KAJ2780295.1"/>
    </source>
</evidence>
<evidence type="ECO:0000313" key="2">
    <source>
        <dbReference type="Proteomes" id="UP001140217"/>
    </source>
</evidence>
<dbReference type="OrthoDB" id="5513109at2759"/>
<accession>A0A9W8HA40</accession>
<sequence length="453" mass="50568">MQMIIVYHKATLLSGFGAAVRLMRAAAEEWERVKKLEITIVPYDHMPARNVNVDDRRDEIKQTSAALAAIMPGVCRVSFNGCFASPIVWELGGQLAVLYSDQLESLYSEHPIAVPPGHTFGQLRSLSARYKSGIDYRHPRVDPAKLVSLDLEWWPSNHSWAPFSAGDGSGAIEFPNLKRLRANCWFPDEVDGAVVQHPDGHPWKLRLPRLSTLEVSCEQDACPLLEYAVLPPRMDEIVIEATTPVLVQVAEMRLPTARRLDIVIKYEIGSSLATLDAASRILENARGCKEARLVVEDYLLPVLPEFATFTSLTELSILAETTVATMLELMQVLPGLAKLRVWSLTMDYILEDISVPEPDTGCLAEPFNTRIREIQIGTSPYESAPEMIVPVAKFLLLRIPTLARLHSIYIPRRPIEEFVDAYSKHYPHLLGINYSLSNRDLYCASAEAAGHSS</sequence>
<organism evidence="1 2">
    <name type="scientific">Coemansia javaensis</name>
    <dbReference type="NCBI Taxonomy" id="2761396"/>
    <lineage>
        <taxon>Eukaryota</taxon>
        <taxon>Fungi</taxon>
        <taxon>Fungi incertae sedis</taxon>
        <taxon>Zoopagomycota</taxon>
        <taxon>Kickxellomycotina</taxon>
        <taxon>Kickxellomycetes</taxon>
        <taxon>Kickxellales</taxon>
        <taxon>Kickxellaceae</taxon>
        <taxon>Coemansia</taxon>
    </lineage>
</organism>
<dbReference type="Proteomes" id="UP001140217">
    <property type="component" value="Unassembled WGS sequence"/>
</dbReference>
<reference evidence="1" key="1">
    <citation type="submission" date="2022-07" db="EMBL/GenBank/DDBJ databases">
        <title>Phylogenomic reconstructions and comparative analyses of Kickxellomycotina fungi.</title>
        <authorList>
            <person name="Reynolds N.K."/>
            <person name="Stajich J.E."/>
            <person name="Barry K."/>
            <person name="Grigoriev I.V."/>
            <person name="Crous P."/>
            <person name="Smith M.E."/>
        </authorList>
    </citation>
    <scope>NUCLEOTIDE SEQUENCE</scope>
    <source>
        <strain evidence="1">NBRC 105414</strain>
    </source>
</reference>